<evidence type="ECO:0000313" key="3">
    <source>
        <dbReference type="Proteomes" id="UP000238634"/>
    </source>
</evidence>
<gene>
    <name evidence="2" type="ORF">C7B65_04220</name>
</gene>
<accession>A0A2T1DKZ9</accession>
<dbReference type="RefSeq" id="WP_106253923.1">
    <property type="nucleotide sequence ID" value="NZ_PVWG01000003.1"/>
</dbReference>
<name>A0A2T1DKZ9_9CYAN</name>
<feature type="domain" description="PKD" evidence="1">
    <location>
        <begin position="321"/>
        <end position="412"/>
    </location>
</feature>
<reference evidence="2 3" key="1">
    <citation type="submission" date="2018-02" db="EMBL/GenBank/DDBJ databases">
        <authorList>
            <person name="Cohen D.B."/>
            <person name="Kent A.D."/>
        </authorList>
    </citation>
    <scope>NUCLEOTIDE SEQUENCE [LARGE SCALE GENOMIC DNA]</scope>
    <source>
        <strain evidence="2 3">ULC007</strain>
    </source>
</reference>
<dbReference type="AlphaFoldDB" id="A0A2T1DKZ9"/>
<organism evidence="2 3">
    <name type="scientific">Phormidesmis priestleyi ULC007</name>
    <dbReference type="NCBI Taxonomy" id="1920490"/>
    <lineage>
        <taxon>Bacteria</taxon>
        <taxon>Bacillati</taxon>
        <taxon>Cyanobacteriota</taxon>
        <taxon>Cyanophyceae</taxon>
        <taxon>Leptolyngbyales</taxon>
        <taxon>Leptolyngbyaceae</taxon>
        <taxon>Phormidesmis</taxon>
    </lineage>
</organism>
<evidence type="ECO:0000259" key="1">
    <source>
        <dbReference type="Pfam" id="PF18911"/>
    </source>
</evidence>
<comment type="caution">
    <text evidence="2">The sequence shown here is derived from an EMBL/GenBank/DDBJ whole genome shotgun (WGS) entry which is preliminary data.</text>
</comment>
<evidence type="ECO:0000313" key="2">
    <source>
        <dbReference type="EMBL" id="PSB21152.1"/>
    </source>
</evidence>
<protein>
    <recommendedName>
        <fullName evidence="1">PKD domain-containing protein</fullName>
    </recommendedName>
</protein>
<dbReference type="InterPro" id="IPR000601">
    <property type="entry name" value="PKD_dom"/>
</dbReference>
<dbReference type="Proteomes" id="UP000238634">
    <property type="component" value="Unassembled WGS sequence"/>
</dbReference>
<dbReference type="InterPro" id="IPR013783">
    <property type="entry name" value="Ig-like_fold"/>
</dbReference>
<dbReference type="InterPro" id="IPR035986">
    <property type="entry name" value="PKD_dom_sf"/>
</dbReference>
<keyword evidence="3" id="KW-1185">Reference proteome</keyword>
<reference evidence="2 3" key="2">
    <citation type="submission" date="2018-03" db="EMBL/GenBank/DDBJ databases">
        <title>The ancient ancestry and fast evolution of plastids.</title>
        <authorList>
            <person name="Moore K.R."/>
            <person name="Magnabosco C."/>
            <person name="Momper L."/>
            <person name="Gold D.A."/>
            <person name="Bosak T."/>
            <person name="Fournier G.P."/>
        </authorList>
    </citation>
    <scope>NUCLEOTIDE SEQUENCE [LARGE SCALE GENOMIC DNA]</scope>
    <source>
        <strain evidence="2 3">ULC007</strain>
    </source>
</reference>
<dbReference type="Pfam" id="PF18911">
    <property type="entry name" value="PKD_4"/>
    <property type="match status" value="1"/>
</dbReference>
<proteinExistence type="predicted"/>
<dbReference type="SUPFAM" id="SSF49299">
    <property type="entry name" value="PKD domain"/>
    <property type="match status" value="1"/>
</dbReference>
<dbReference type="Gene3D" id="2.60.40.10">
    <property type="entry name" value="Immunoglobulins"/>
    <property type="match status" value="2"/>
</dbReference>
<dbReference type="EMBL" id="PVWG01000003">
    <property type="protein sequence ID" value="PSB21152.1"/>
    <property type="molecule type" value="Genomic_DNA"/>
</dbReference>
<sequence>MRSNRIDQTAYSINLNTDTEREILVDSSINSDEVVVDARARTAAGTAANFRLRGGTGIDSTTDASATESDLLTLQSNGLIGTYIPGTNAGSGIVNYAGGAQINFSEFENVEADNIPITVNPLTLSSSSIQEGDTLFLDGDFINIDTRDTHEVLIDWGNGSTPTSINLVLGQRTFNYRHRYLDDNPTGTPSDNYTITVTVTDQDGDSGTIQSAIAVANVAPTITRLALDSTNINENDTVTLTGTFTDPGLQDTHTAIVNWGDDTTSSLPINQNQLSRTFQITHQYQDDNPTGTPFDILPITVTLTDDDTGSAQASTAIRGNNVAPVITSFTSNANFADRAQINKPVNINATFTDIGTLDTHRAFVDWGDGTPTQEVSILQSRGYGTVQGSHIYAKGGAFKVRLILSDDDTGEDEFTRAIIIGTGGGPG</sequence>